<evidence type="ECO:0000313" key="2">
    <source>
        <dbReference type="EMBL" id="OXA95649.1"/>
    </source>
</evidence>
<dbReference type="OrthoDB" id="1349781at2"/>
<keyword evidence="4" id="KW-1185">Reference proteome</keyword>
<accession>A0A086AK77</accession>
<proteinExistence type="predicted"/>
<evidence type="ECO:0000313" key="1">
    <source>
        <dbReference type="EMBL" id="KFF17091.1"/>
    </source>
</evidence>
<dbReference type="EMBL" id="JPRM01000011">
    <property type="protein sequence ID" value="KFF17091.1"/>
    <property type="molecule type" value="Genomic_DNA"/>
</dbReference>
<protein>
    <submittedName>
        <fullName evidence="1">Uncharacterized protein</fullName>
    </submittedName>
</protein>
<evidence type="ECO:0000313" key="4">
    <source>
        <dbReference type="Proteomes" id="UP000198424"/>
    </source>
</evidence>
<dbReference type="RefSeq" id="WP_035620910.1">
    <property type="nucleotide sequence ID" value="NZ_JBEWQG010000008.1"/>
</dbReference>
<dbReference type="EMBL" id="MUGY01000006">
    <property type="protein sequence ID" value="OXA95649.1"/>
    <property type="molecule type" value="Genomic_DNA"/>
</dbReference>
<dbReference type="Proteomes" id="UP000028712">
    <property type="component" value="Unassembled WGS sequence"/>
</dbReference>
<reference evidence="1 3" key="1">
    <citation type="submission" date="2014-07" db="EMBL/GenBank/DDBJ databases">
        <title>Genome of Flavobacterium hydatis DSM 2063.</title>
        <authorList>
            <person name="Pipes S.E."/>
            <person name="Stropko S.J."/>
            <person name="Newman J.D."/>
        </authorList>
    </citation>
    <scope>NUCLEOTIDE SEQUENCE [LARGE SCALE GENOMIC DNA]</scope>
    <source>
        <strain evidence="1 3">DSM 2063</strain>
    </source>
</reference>
<dbReference type="eggNOG" id="ENOG5030YNQ">
    <property type="taxonomic scope" value="Bacteria"/>
</dbReference>
<gene>
    <name evidence="2" type="ORF">B0A62_07840</name>
    <name evidence="1" type="ORF">IW20_08765</name>
</gene>
<organism evidence="1 3">
    <name type="scientific">Flavobacterium hydatis</name>
    <name type="common">Cytophaga aquatilis</name>
    <dbReference type="NCBI Taxonomy" id="991"/>
    <lineage>
        <taxon>Bacteria</taxon>
        <taxon>Pseudomonadati</taxon>
        <taxon>Bacteroidota</taxon>
        <taxon>Flavobacteriia</taxon>
        <taxon>Flavobacteriales</taxon>
        <taxon>Flavobacteriaceae</taxon>
        <taxon>Flavobacterium</taxon>
    </lineage>
</organism>
<dbReference type="STRING" id="991.IW20_08765"/>
<dbReference type="Proteomes" id="UP000198424">
    <property type="component" value="Unassembled WGS sequence"/>
</dbReference>
<sequence>MKNLLLFFVHFATAICISQNIKIDSDKLFTTNEIDSISSTNGPYISSGGKINSKVESKSKKDRTVINGNGSFTYSLYTLDFNKVNYNKLSNAEQKKYDSDKYLKLIKANYREKINYKNSNSEIINGQFYYLADTLSYVKVKITRSENKKKETSDSLNISISELNKIKVIKTVFLFDYKYWIINKNKDILKIYNKK</sequence>
<comment type="caution">
    <text evidence="1">The sequence shown here is derived from an EMBL/GenBank/DDBJ whole genome shotgun (WGS) entry which is preliminary data.</text>
</comment>
<reference evidence="2 4" key="2">
    <citation type="submission" date="2016-11" db="EMBL/GenBank/DDBJ databases">
        <title>Whole genomes of Flavobacteriaceae.</title>
        <authorList>
            <person name="Stine C."/>
            <person name="Li C."/>
            <person name="Tadesse D."/>
        </authorList>
    </citation>
    <scope>NUCLEOTIDE SEQUENCE [LARGE SCALE GENOMIC DNA]</scope>
    <source>
        <strain evidence="2 4">ATCC 29551</strain>
    </source>
</reference>
<dbReference type="AlphaFoldDB" id="A0A086AK77"/>
<evidence type="ECO:0000313" key="3">
    <source>
        <dbReference type="Proteomes" id="UP000028712"/>
    </source>
</evidence>
<name>A0A086AK77_FLAHY</name>